<gene>
    <name evidence="1" type="ORF">SAMN04488118_11764</name>
</gene>
<name>A0A1G5RHQ7_9RHOB</name>
<evidence type="ECO:0000313" key="1">
    <source>
        <dbReference type="EMBL" id="SCZ73574.1"/>
    </source>
</evidence>
<dbReference type="OrthoDB" id="8301496at2"/>
<dbReference type="Pfam" id="PF07704">
    <property type="entry name" value="PSK_trans_fac"/>
    <property type="match status" value="1"/>
</dbReference>
<organism evidence="1 2">
    <name type="scientific">Epibacterium ulvae</name>
    <dbReference type="NCBI Taxonomy" id="1156985"/>
    <lineage>
        <taxon>Bacteria</taxon>
        <taxon>Pseudomonadati</taxon>
        <taxon>Pseudomonadota</taxon>
        <taxon>Alphaproteobacteria</taxon>
        <taxon>Rhodobacterales</taxon>
        <taxon>Roseobacteraceae</taxon>
        <taxon>Epibacterium</taxon>
    </lineage>
</organism>
<protein>
    <recommendedName>
        <fullName evidence="3">Antitoxin VapB</fullName>
    </recommendedName>
</protein>
<proteinExistence type="predicted"/>
<reference evidence="1 2" key="1">
    <citation type="submission" date="2016-10" db="EMBL/GenBank/DDBJ databases">
        <authorList>
            <person name="de Groot N.N."/>
        </authorList>
    </citation>
    <scope>NUCLEOTIDE SEQUENCE [LARGE SCALE GENOMIC DNA]</scope>
    <source>
        <strain evidence="1 2">U95</strain>
    </source>
</reference>
<evidence type="ECO:0008006" key="3">
    <source>
        <dbReference type="Google" id="ProtNLM"/>
    </source>
</evidence>
<accession>A0A1G5RHQ7</accession>
<dbReference type="AlphaFoldDB" id="A0A1G5RHQ7"/>
<evidence type="ECO:0000313" key="2">
    <source>
        <dbReference type="Proteomes" id="UP000198767"/>
    </source>
</evidence>
<dbReference type="InterPro" id="IPR011660">
    <property type="entry name" value="VapB-like"/>
</dbReference>
<dbReference type="Proteomes" id="UP000198767">
    <property type="component" value="Unassembled WGS sequence"/>
</dbReference>
<dbReference type="RefSeq" id="WP_090221119.1">
    <property type="nucleotide sequence ID" value="NZ_FMWG01000017.1"/>
</dbReference>
<sequence>MALYIRDDQVNDLANKALKITGRTNKTALVKEALQAFIEAHSAKESLSDKVAKIQEKAAQHGIVADGVDDKGLMDEAWDEPDVH</sequence>
<dbReference type="STRING" id="1156985.SAMN04488118_11764"/>
<dbReference type="EMBL" id="FMWG01000017">
    <property type="protein sequence ID" value="SCZ73574.1"/>
    <property type="molecule type" value="Genomic_DNA"/>
</dbReference>
<keyword evidence="2" id="KW-1185">Reference proteome</keyword>